<protein>
    <submittedName>
        <fullName evidence="1">Uncharacterized protein</fullName>
    </submittedName>
</protein>
<sequence length="74" mass="8125">MVVPACLGLRTADILTGLPRLYAGPVLLDSRREQVSFFLPPGPAATWVGHDIRYVTRGGWIATPGPHCRWGDLR</sequence>
<evidence type="ECO:0000313" key="1">
    <source>
        <dbReference type="EMBL" id="XDQ15801.1"/>
    </source>
</evidence>
<accession>A0AB39NE89</accession>
<dbReference type="AlphaFoldDB" id="A0AB39NE89"/>
<dbReference type="RefSeq" id="WP_369275729.1">
    <property type="nucleotide sequence ID" value="NZ_CP163432.1"/>
</dbReference>
<reference evidence="1" key="1">
    <citation type="submission" date="2024-07" db="EMBL/GenBank/DDBJ databases">
        <authorList>
            <person name="Yu S.T."/>
        </authorList>
    </citation>
    <scope>NUCLEOTIDE SEQUENCE</scope>
    <source>
        <strain evidence="1">R11</strain>
    </source>
</reference>
<gene>
    <name evidence="1" type="ORF">AB5J55_42430</name>
</gene>
<organism evidence="1">
    <name type="scientific">Streptomyces sp. R11</name>
    <dbReference type="NCBI Taxonomy" id="3238625"/>
    <lineage>
        <taxon>Bacteria</taxon>
        <taxon>Bacillati</taxon>
        <taxon>Actinomycetota</taxon>
        <taxon>Actinomycetes</taxon>
        <taxon>Kitasatosporales</taxon>
        <taxon>Streptomycetaceae</taxon>
        <taxon>Streptomyces</taxon>
    </lineage>
</organism>
<dbReference type="EMBL" id="CP163432">
    <property type="protein sequence ID" value="XDQ15801.1"/>
    <property type="molecule type" value="Genomic_DNA"/>
</dbReference>
<proteinExistence type="predicted"/>
<name>A0AB39NE89_9ACTN</name>